<sequence>MRVVDANNRPVRIRTSILNENSVEITSDRDFENLKVFVEGSIEIRETVLSKFGESTANFLMMVKDVSISLSQTEGSLLSGYLPGTSLFGQQNVNGLMAPGFPFILGYQNPDFVWEAISKGWLTNDTTLNEPFLMTHNNNLSFRSTIVPFSGFRIDLTASRTYVENTTEFFVSDRYGNFSASGRQVSGNFSMTYFSLGSAFERITSENNYESEVFNNFYNYRLQIAQRLASNRGMSAFYDPSVAGPDGFPDGYGSLSQEVLIPAFFAAYGGKRPDRVFLGNFPLIPLPNWRVIYDGIGRLPILRNLVQSASISHSYRSTYNIGNFLSNFDFTKMVDGFSYIRDAVNGNFIPEFDISMISISEQFSPLINLEVIWENDISTHTEIRKSRIVSLSLANNQLSELTSNEWIFGVGYRFRDVQLIFRTGGTQRVLSSDLNIRGDLSIRENKTVVRRLAEGNLQPTAGQTIFSIKFSADYIISERFDVKLFFDRMVNKPIVQLSYPMATTNIGFSLRFTLIQ</sequence>
<dbReference type="Proteomes" id="UP000811545">
    <property type="component" value="Unassembled WGS sequence"/>
</dbReference>
<protein>
    <recommendedName>
        <fullName evidence="3">Cell surface protein SprA</fullName>
    </recommendedName>
</protein>
<evidence type="ECO:0000313" key="2">
    <source>
        <dbReference type="Proteomes" id="UP000811545"/>
    </source>
</evidence>
<dbReference type="AlphaFoldDB" id="A0A9E2BHY6"/>
<name>A0A9E2BHY6_PSYF1</name>
<gene>
    <name evidence="1" type="ORF">DDT42_01790</name>
</gene>
<comment type="caution">
    <text evidence="1">The sequence shown here is derived from an EMBL/GenBank/DDBJ whole genome shotgun (WGS) entry which is preliminary data.</text>
</comment>
<reference evidence="1 2" key="1">
    <citation type="journal article" date="2021" name="bioRxiv">
        <title>Unique metabolic strategies in Hadean analogues reveal hints for primordial physiology.</title>
        <authorList>
            <person name="Nobu M.K."/>
            <person name="Nakai R."/>
            <person name="Tamazawa S."/>
            <person name="Mori H."/>
            <person name="Toyoda A."/>
            <person name="Ijiri A."/>
            <person name="Suzuki S."/>
            <person name="Kurokawa K."/>
            <person name="Kamagata Y."/>
            <person name="Tamaki H."/>
        </authorList>
    </citation>
    <scope>NUCLEOTIDE SEQUENCE [LARGE SCALE GENOMIC DNA]</scope>
    <source>
        <strain evidence="1">BS525</strain>
    </source>
</reference>
<accession>A0A9E2BHY6</accession>
<dbReference type="NCBIfam" id="TIGR04189">
    <property type="entry name" value="surface_SprA"/>
    <property type="match status" value="1"/>
</dbReference>
<organism evidence="1 2">
    <name type="scientific">Psychracetigena formicireducens</name>
    <dbReference type="NCBI Taxonomy" id="2986056"/>
    <lineage>
        <taxon>Bacteria</taxon>
        <taxon>Bacillati</taxon>
        <taxon>Candidatus Lithacetigenota</taxon>
        <taxon>Candidatus Psychracetigena</taxon>
    </lineage>
</organism>
<dbReference type="EMBL" id="QLTW01000223">
    <property type="protein sequence ID" value="MBT9145913.1"/>
    <property type="molecule type" value="Genomic_DNA"/>
</dbReference>
<proteinExistence type="predicted"/>
<dbReference type="InterPro" id="IPR026377">
    <property type="entry name" value="Cell_surface_SprA"/>
</dbReference>
<evidence type="ECO:0000313" key="1">
    <source>
        <dbReference type="EMBL" id="MBT9145913.1"/>
    </source>
</evidence>
<evidence type="ECO:0008006" key="3">
    <source>
        <dbReference type="Google" id="ProtNLM"/>
    </source>
</evidence>